<dbReference type="RefSeq" id="WP_106512647.1">
    <property type="nucleotide sequence ID" value="NZ_PXYI01000003.1"/>
</dbReference>
<comment type="caution">
    <text evidence="4">The sequence shown here is derived from an EMBL/GenBank/DDBJ whole genome shotgun (WGS) entry which is preliminary data.</text>
</comment>
<dbReference type="InterPro" id="IPR052173">
    <property type="entry name" value="Beta-lactam_resp_regulator"/>
</dbReference>
<feature type="region of interest" description="Disordered" evidence="1">
    <location>
        <begin position="344"/>
        <end position="414"/>
    </location>
</feature>
<keyword evidence="5" id="KW-1185">Reference proteome</keyword>
<dbReference type="InterPro" id="IPR008756">
    <property type="entry name" value="Peptidase_M56"/>
</dbReference>
<evidence type="ECO:0000259" key="3">
    <source>
        <dbReference type="Pfam" id="PF05569"/>
    </source>
</evidence>
<feature type="transmembrane region" description="Helical" evidence="2">
    <location>
        <begin position="119"/>
        <end position="138"/>
    </location>
</feature>
<dbReference type="AlphaFoldDB" id="A0A2P7QRC1"/>
<evidence type="ECO:0000256" key="1">
    <source>
        <dbReference type="SAM" id="MobiDB-lite"/>
    </source>
</evidence>
<keyword evidence="2" id="KW-1133">Transmembrane helix</keyword>
<proteinExistence type="predicted"/>
<dbReference type="Proteomes" id="UP000241167">
    <property type="component" value="Unassembled WGS sequence"/>
</dbReference>
<feature type="domain" description="Peptidase M56" evidence="3">
    <location>
        <begin position="6"/>
        <end position="302"/>
    </location>
</feature>
<sequence>MSYSFLLEMAWKSAAISGAVLLLALLLRSRSAADRGALLRVGIVMLLLLPAVSLLMPSLVVETAATETAPVAASEAAPVLASPAAATALPDGASLAAPGALTAMSAEGSAAGDWNDPGILFLLLYVGGLLMVGGRLAIGIGTLARWTREAAEVECLAWRTALGRAAADRDIRLLVSDDVRSPLSWGVRRPVILLDPDTLRRHDDADAILAHEVAHIVRGDWLSLIGSRIAVALFWFNPLVWRLDREVAQQAEEAADSYAVARVEPTRYAQTLLDWARVSGGLVPANAMAGSEHGLARRVRALLDGRAGRRSGSFWTFAAMAACAAVAAPVAALEFVPQAPEPVEADEAPDAVEAAGAPQAPDAPTLGTVPIPPAPPLRSARPGHPAPPAAPAPATPAVAAGAATPPTSPSPPARISSLHALAFAPRHPEPIIDEKAIQAEVDAAVADAMRTSVTVRIDAERIAANAERIAADAQRAAETALAGSAHGMLAGADGMDRGAEKMRAEARKLRNRDYREREIARQAARGHHVTHDDLLEAADGMEEGAEGMREGAREMRQAAKEMRRRS</sequence>
<keyword evidence="2" id="KW-0472">Membrane</keyword>
<evidence type="ECO:0000256" key="2">
    <source>
        <dbReference type="SAM" id="Phobius"/>
    </source>
</evidence>
<feature type="transmembrane region" description="Helical" evidence="2">
    <location>
        <begin position="6"/>
        <end position="26"/>
    </location>
</feature>
<feature type="compositionally biased region" description="Pro residues" evidence="1">
    <location>
        <begin position="384"/>
        <end position="394"/>
    </location>
</feature>
<name>A0A2P7QRC1_9SPHN</name>
<reference evidence="4 5" key="1">
    <citation type="submission" date="2018-03" db="EMBL/GenBank/DDBJ databases">
        <title>The draft genome of Sphingosinicella sp. GL-C-18.</title>
        <authorList>
            <person name="Liu L."/>
            <person name="Li L."/>
            <person name="Liang L."/>
            <person name="Zhang X."/>
            <person name="Wang T."/>
        </authorList>
    </citation>
    <scope>NUCLEOTIDE SEQUENCE [LARGE SCALE GENOMIC DNA]</scope>
    <source>
        <strain evidence="4 5">GL-C-18</strain>
    </source>
</reference>
<feature type="compositionally biased region" description="Low complexity" evidence="1">
    <location>
        <begin position="351"/>
        <end position="364"/>
    </location>
</feature>
<feature type="transmembrane region" description="Helical" evidence="2">
    <location>
        <begin position="314"/>
        <end position="333"/>
    </location>
</feature>
<dbReference type="PANTHER" id="PTHR34978:SF3">
    <property type="entry name" value="SLR0241 PROTEIN"/>
    <property type="match status" value="1"/>
</dbReference>
<organism evidence="4 5">
    <name type="scientific">Allosphingosinicella deserti</name>
    <dbReference type="NCBI Taxonomy" id="2116704"/>
    <lineage>
        <taxon>Bacteria</taxon>
        <taxon>Pseudomonadati</taxon>
        <taxon>Pseudomonadota</taxon>
        <taxon>Alphaproteobacteria</taxon>
        <taxon>Sphingomonadales</taxon>
        <taxon>Sphingomonadaceae</taxon>
        <taxon>Allosphingosinicella</taxon>
    </lineage>
</organism>
<gene>
    <name evidence="4" type="ORF">C7I55_09155</name>
</gene>
<protein>
    <recommendedName>
        <fullName evidence="3">Peptidase M56 domain-containing protein</fullName>
    </recommendedName>
</protein>
<accession>A0A2P7QRC1</accession>
<evidence type="ECO:0000313" key="5">
    <source>
        <dbReference type="Proteomes" id="UP000241167"/>
    </source>
</evidence>
<feature type="compositionally biased region" description="Basic and acidic residues" evidence="1">
    <location>
        <begin position="546"/>
        <end position="566"/>
    </location>
</feature>
<feature type="transmembrane region" description="Helical" evidence="2">
    <location>
        <begin position="38"/>
        <end position="60"/>
    </location>
</feature>
<dbReference type="PANTHER" id="PTHR34978">
    <property type="entry name" value="POSSIBLE SENSOR-TRANSDUCER PROTEIN BLAR"/>
    <property type="match status" value="1"/>
</dbReference>
<feature type="region of interest" description="Disordered" evidence="1">
    <location>
        <begin position="542"/>
        <end position="566"/>
    </location>
</feature>
<keyword evidence="2" id="KW-0812">Transmembrane</keyword>
<feature type="compositionally biased region" description="Low complexity" evidence="1">
    <location>
        <begin position="395"/>
        <end position="405"/>
    </location>
</feature>
<evidence type="ECO:0000313" key="4">
    <source>
        <dbReference type="EMBL" id="PSJ40494.1"/>
    </source>
</evidence>
<dbReference type="CDD" id="cd07341">
    <property type="entry name" value="M56_BlaR1_MecR1_like"/>
    <property type="match status" value="1"/>
</dbReference>
<dbReference type="OrthoDB" id="7565665at2"/>
<dbReference type="EMBL" id="PXYI01000003">
    <property type="protein sequence ID" value="PSJ40494.1"/>
    <property type="molecule type" value="Genomic_DNA"/>
</dbReference>
<dbReference type="Pfam" id="PF05569">
    <property type="entry name" value="Peptidase_M56"/>
    <property type="match status" value="1"/>
</dbReference>